<organism evidence="2 3">
    <name type="scientific">Nocardia cyriacigeorgica</name>
    <dbReference type="NCBI Taxonomy" id="135487"/>
    <lineage>
        <taxon>Bacteria</taxon>
        <taxon>Bacillati</taxon>
        <taxon>Actinomycetota</taxon>
        <taxon>Actinomycetes</taxon>
        <taxon>Mycobacteriales</taxon>
        <taxon>Nocardiaceae</taxon>
        <taxon>Nocardia</taxon>
    </lineage>
</organism>
<evidence type="ECO:0000313" key="3">
    <source>
        <dbReference type="Proteomes" id="UP000290439"/>
    </source>
</evidence>
<feature type="region of interest" description="Disordered" evidence="1">
    <location>
        <begin position="1"/>
        <end position="31"/>
    </location>
</feature>
<name>A0A4U8WFJ1_9NOCA</name>
<sequence length="71" mass="7864">MTAAFDHFDPLLRSDTGHGKLVEPTPDAEQTPHRLTFAGIVDAESEFATTSQDVLRRELHGWECGNRAVIT</sequence>
<evidence type="ECO:0000313" key="2">
    <source>
        <dbReference type="EMBL" id="VFB00689.1"/>
    </source>
</evidence>
<dbReference type="EMBL" id="LR215973">
    <property type="protein sequence ID" value="VFB00689.1"/>
    <property type="molecule type" value="Genomic_DNA"/>
</dbReference>
<evidence type="ECO:0000256" key="1">
    <source>
        <dbReference type="SAM" id="MobiDB-lite"/>
    </source>
</evidence>
<feature type="compositionally biased region" description="Basic and acidic residues" evidence="1">
    <location>
        <begin position="1"/>
        <end position="21"/>
    </location>
</feature>
<proteinExistence type="predicted"/>
<accession>A0A4U8WFJ1</accession>
<dbReference type="AlphaFoldDB" id="A0A4U8WFJ1"/>
<gene>
    <name evidence="2" type="ORF">NCTC10797_04490</name>
</gene>
<dbReference type="Proteomes" id="UP000290439">
    <property type="component" value="Chromosome"/>
</dbReference>
<dbReference type="RefSeq" id="WP_130918470.1">
    <property type="nucleotide sequence ID" value="NZ_JADLPI010000001.1"/>
</dbReference>
<protein>
    <submittedName>
        <fullName evidence="2">Uncharacterized protein</fullName>
    </submittedName>
</protein>
<reference evidence="2 3" key="1">
    <citation type="submission" date="2019-02" db="EMBL/GenBank/DDBJ databases">
        <authorList>
            <consortium name="Pathogen Informatics"/>
        </authorList>
    </citation>
    <scope>NUCLEOTIDE SEQUENCE [LARGE SCALE GENOMIC DNA]</scope>
    <source>
        <strain evidence="2 3">3012STDY6756504</strain>
    </source>
</reference>